<evidence type="ECO:0000256" key="4">
    <source>
        <dbReference type="ARBA" id="ARBA00022723"/>
    </source>
</evidence>
<dbReference type="AlphaFoldDB" id="A0A1F5EYJ2"/>
<dbReference type="SUPFAM" id="SSF51126">
    <property type="entry name" value="Pectin lyase-like"/>
    <property type="match status" value="1"/>
</dbReference>
<dbReference type="PANTHER" id="PTHR40088:SF1">
    <property type="entry name" value="PECTATE LYASE PEL9"/>
    <property type="match status" value="1"/>
</dbReference>
<feature type="domain" description="DUF1565" evidence="10">
    <location>
        <begin position="56"/>
        <end position="90"/>
    </location>
</feature>
<dbReference type="GO" id="GO:0016837">
    <property type="term" value="F:carbon-oxygen lyase activity, acting on polysaccharides"/>
    <property type="evidence" value="ECO:0007669"/>
    <property type="project" value="TreeGrafter"/>
</dbReference>
<keyword evidence="6" id="KW-0106">Calcium</keyword>
<proteinExistence type="inferred from homology"/>
<comment type="subcellular location">
    <subcellularLocation>
        <location evidence="2">Secreted</location>
    </subcellularLocation>
</comment>
<name>A0A1F5EYJ2_9BACT</name>
<keyword evidence="9" id="KW-1133">Transmembrane helix</keyword>
<dbReference type="Pfam" id="PF07602">
    <property type="entry name" value="DUF1565"/>
    <property type="match status" value="1"/>
</dbReference>
<evidence type="ECO:0000259" key="10">
    <source>
        <dbReference type="Pfam" id="PF07602"/>
    </source>
</evidence>
<dbReference type="STRING" id="1817722.A2703_01810"/>
<dbReference type="InterPro" id="IPR012334">
    <property type="entry name" value="Pectin_lyas_fold"/>
</dbReference>
<dbReference type="GO" id="GO:0046872">
    <property type="term" value="F:metal ion binding"/>
    <property type="evidence" value="ECO:0007669"/>
    <property type="project" value="UniProtKB-KW"/>
</dbReference>
<reference evidence="11 12" key="1">
    <citation type="journal article" date="2016" name="Nat. Commun.">
        <title>Thousands of microbial genomes shed light on interconnected biogeochemical processes in an aquifer system.</title>
        <authorList>
            <person name="Anantharaman K."/>
            <person name="Brown C.T."/>
            <person name="Hug L.A."/>
            <person name="Sharon I."/>
            <person name="Castelle C.J."/>
            <person name="Probst A.J."/>
            <person name="Thomas B.C."/>
            <person name="Singh A."/>
            <person name="Wilkins M.J."/>
            <person name="Karaoz U."/>
            <person name="Brodie E.L."/>
            <person name="Williams K.H."/>
            <person name="Hubbard S.S."/>
            <person name="Banfield J.F."/>
        </authorList>
    </citation>
    <scope>NUCLEOTIDE SEQUENCE [LARGE SCALE GENOMIC DNA]</scope>
</reference>
<gene>
    <name evidence="11" type="ORF">A2703_01810</name>
</gene>
<evidence type="ECO:0000256" key="1">
    <source>
        <dbReference type="ARBA" id="ARBA00001913"/>
    </source>
</evidence>
<comment type="similarity">
    <text evidence="8">Belongs to the polysaccharide lyase 9 family.</text>
</comment>
<dbReference type="EMBL" id="MFAG01000002">
    <property type="protein sequence ID" value="OGD72462.1"/>
    <property type="molecule type" value="Genomic_DNA"/>
</dbReference>
<comment type="caution">
    <text evidence="11">The sequence shown here is derived from an EMBL/GenBank/DDBJ whole genome shotgun (WGS) entry which is preliminary data.</text>
</comment>
<evidence type="ECO:0000256" key="6">
    <source>
        <dbReference type="ARBA" id="ARBA00022837"/>
    </source>
</evidence>
<evidence type="ECO:0000256" key="9">
    <source>
        <dbReference type="SAM" id="Phobius"/>
    </source>
</evidence>
<dbReference type="PANTHER" id="PTHR40088">
    <property type="entry name" value="PECTATE LYASE (EUROFUNG)"/>
    <property type="match status" value="1"/>
</dbReference>
<keyword evidence="4" id="KW-0479">Metal-binding</keyword>
<dbReference type="Gene3D" id="2.160.20.10">
    <property type="entry name" value="Single-stranded right-handed beta-helix, Pectin lyase-like"/>
    <property type="match status" value="1"/>
</dbReference>
<comment type="cofactor">
    <cofactor evidence="1">
        <name>Ca(2+)</name>
        <dbReference type="ChEBI" id="CHEBI:29108"/>
    </cofactor>
</comment>
<dbReference type="InterPro" id="IPR052052">
    <property type="entry name" value="Polysaccharide_Lyase_9"/>
</dbReference>
<keyword evidence="3" id="KW-0964">Secreted</keyword>
<evidence type="ECO:0000256" key="2">
    <source>
        <dbReference type="ARBA" id="ARBA00004613"/>
    </source>
</evidence>
<keyword evidence="7" id="KW-0456">Lyase</keyword>
<evidence type="ECO:0000256" key="5">
    <source>
        <dbReference type="ARBA" id="ARBA00022729"/>
    </source>
</evidence>
<dbReference type="InterPro" id="IPR011050">
    <property type="entry name" value="Pectin_lyase_fold/virulence"/>
</dbReference>
<evidence type="ECO:0000313" key="11">
    <source>
        <dbReference type="EMBL" id="OGD72462.1"/>
    </source>
</evidence>
<dbReference type="InterPro" id="IPR011459">
    <property type="entry name" value="DUF1565"/>
</dbReference>
<keyword evidence="9" id="KW-0812">Transmembrane</keyword>
<evidence type="ECO:0000313" key="12">
    <source>
        <dbReference type="Proteomes" id="UP000177979"/>
    </source>
</evidence>
<dbReference type="GO" id="GO:0005576">
    <property type="term" value="C:extracellular region"/>
    <property type="evidence" value="ECO:0007669"/>
    <property type="project" value="UniProtKB-SubCell"/>
</dbReference>
<protein>
    <recommendedName>
        <fullName evidence="10">DUF1565 domain-containing protein</fullName>
    </recommendedName>
</protein>
<accession>A0A1F5EYJ2</accession>
<organism evidence="11 12">
    <name type="scientific">Candidatus Collierbacteria bacterium RIFCSPHIGHO2_01_FULL_50_25</name>
    <dbReference type="NCBI Taxonomy" id="1817722"/>
    <lineage>
        <taxon>Bacteria</taxon>
        <taxon>Candidatus Collieribacteriota</taxon>
    </lineage>
</organism>
<keyword evidence="9" id="KW-0472">Membrane</keyword>
<evidence type="ECO:0000256" key="3">
    <source>
        <dbReference type="ARBA" id="ARBA00022525"/>
    </source>
</evidence>
<evidence type="ECO:0000256" key="8">
    <source>
        <dbReference type="ARBA" id="ARBA00038263"/>
    </source>
</evidence>
<feature type="transmembrane region" description="Helical" evidence="9">
    <location>
        <begin position="12"/>
        <end position="33"/>
    </location>
</feature>
<keyword evidence="5" id="KW-0732">Signal</keyword>
<evidence type="ECO:0000256" key="7">
    <source>
        <dbReference type="ARBA" id="ARBA00023239"/>
    </source>
</evidence>
<dbReference type="Proteomes" id="UP000177979">
    <property type="component" value="Unassembled WGS sequence"/>
</dbReference>
<sequence length="96" mass="10547">MVPHRKVKYSSFRLFILPLFIIALLLVTLYGVLLRHDTTVRAAVSGVRRTFYVSTKGIDTNPGTIEAPFRTIGKAALIVNPGDTVLIRGGYLQSSS</sequence>